<gene>
    <name evidence="7" type="ORF">SSX86_004536</name>
</gene>
<keyword evidence="8" id="KW-1185">Reference proteome</keyword>
<keyword evidence="1" id="KW-0479">Metal-binding</keyword>
<dbReference type="SUPFAM" id="SSF81901">
    <property type="entry name" value="HCP-like"/>
    <property type="match status" value="1"/>
</dbReference>
<evidence type="ECO:0000313" key="7">
    <source>
        <dbReference type="EMBL" id="KAK9076203.1"/>
    </source>
</evidence>
<evidence type="ECO:0000256" key="5">
    <source>
        <dbReference type="SAM" id="MobiDB-lite"/>
    </source>
</evidence>
<dbReference type="AlphaFoldDB" id="A0AAP0DNC5"/>
<dbReference type="InterPro" id="IPR036047">
    <property type="entry name" value="F-box-like_dom_sf"/>
</dbReference>
<dbReference type="SUPFAM" id="SSF144232">
    <property type="entry name" value="HIT/MYND zinc finger-like"/>
    <property type="match status" value="1"/>
</dbReference>
<dbReference type="SUPFAM" id="SSF81383">
    <property type="entry name" value="F-box domain"/>
    <property type="match status" value="1"/>
</dbReference>
<protein>
    <recommendedName>
        <fullName evidence="6">MYND-type domain-containing protein</fullName>
    </recommendedName>
</protein>
<dbReference type="Gene3D" id="6.10.140.2220">
    <property type="match status" value="1"/>
</dbReference>
<accession>A0AAP0DNC5</accession>
<dbReference type="Pfam" id="PF01753">
    <property type="entry name" value="zf-MYND"/>
    <property type="match status" value="1"/>
</dbReference>
<dbReference type="Proteomes" id="UP001408789">
    <property type="component" value="Unassembled WGS sequence"/>
</dbReference>
<dbReference type="EMBL" id="JBCNJP010000007">
    <property type="protein sequence ID" value="KAK9076203.1"/>
    <property type="molecule type" value="Genomic_DNA"/>
</dbReference>
<evidence type="ECO:0000256" key="2">
    <source>
        <dbReference type="ARBA" id="ARBA00022771"/>
    </source>
</evidence>
<evidence type="ECO:0000313" key="8">
    <source>
        <dbReference type="Proteomes" id="UP001408789"/>
    </source>
</evidence>
<name>A0AAP0DNC5_9ASTR</name>
<evidence type="ECO:0000256" key="3">
    <source>
        <dbReference type="ARBA" id="ARBA00022833"/>
    </source>
</evidence>
<organism evidence="7 8">
    <name type="scientific">Deinandra increscens subsp. villosa</name>
    <dbReference type="NCBI Taxonomy" id="3103831"/>
    <lineage>
        <taxon>Eukaryota</taxon>
        <taxon>Viridiplantae</taxon>
        <taxon>Streptophyta</taxon>
        <taxon>Embryophyta</taxon>
        <taxon>Tracheophyta</taxon>
        <taxon>Spermatophyta</taxon>
        <taxon>Magnoliopsida</taxon>
        <taxon>eudicotyledons</taxon>
        <taxon>Gunneridae</taxon>
        <taxon>Pentapetalae</taxon>
        <taxon>asterids</taxon>
        <taxon>campanulids</taxon>
        <taxon>Asterales</taxon>
        <taxon>Asteraceae</taxon>
        <taxon>Asteroideae</taxon>
        <taxon>Heliantheae alliance</taxon>
        <taxon>Madieae</taxon>
        <taxon>Madiinae</taxon>
        <taxon>Deinandra</taxon>
    </lineage>
</organism>
<feature type="region of interest" description="Disordered" evidence="5">
    <location>
        <begin position="1"/>
        <end position="23"/>
    </location>
</feature>
<dbReference type="InterPro" id="IPR011990">
    <property type="entry name" value="TPR-like_helical_dom_sf"/>
</dbReference>
<proteinExistence type="predicted"/>
<feature type="domain" description="MYND-type" evidence="6">
    <location>
        <begin position="294"/>
        <end position="336"/>
    </location>
</feature>
<keyword evidence="2 4" id="KW-0863">Zinc-finger</keyword>
<evidence type="ECO:0000256" key="1">
    <source>
        <dbReference type="ARBA" id="ARBA00022723"/>
    </source>
</evidence>
<evidence type="ECO:0000256" key="4">
    <source>
        <dbReference type="PROSITE-ProRule" id="PRU00134"/>
    </source>
</evidence>
<reference evidence="7 8" key="1">
    <citation type="submission" date="2024-04" db="EMBL/GenBank/DDBJ databases">
        <title>The reference genome of an endangered Asteraceae, Deinandra increscens subsp. villosa, native to the Central Coast of California.</title>
        <authorList>
            <person name="Guilliams M."/>
            <person name="Hasenstab-Lehman K."/>
            <person name="Meyer R."/>
            <person name="Mcevoy S."/>
        </authorList>
    </citation>
    <scope>NUCLEOTIDE SEQUENCE [LARGE SCALE GENOMIC DNA]</scope>
    <source>
        <tissue evidence="7">Leaf</tissue>
    </source>
</reference>
<sequence>MKTRRGNVYPVVGAPTTSRRKRLKPSTSSARYDFFNMLPDDIVLSVLVRLASTADGPADFVAALMTCKRFNGLGVNSLVLAKASAETFAVKAENWSAGAHRFLQRCSDAGNVEASYTLGMVQFYCFQNTKTGAALMAKAAIRSHAPALYSLAIIQFNGSGGSKSVKDLNCGVILCARAAFLGHIDALRELGHCLKDGYGIAKNTTGGQRFLIEASARELSAICSNRSPELVSGERLSLHAFLLGANANPAITCSQLISDFGFSLQPPESHPANRFLAGWFGIRSLDPALRVCSYGGCGRPETRVHEFRRCSVCGVMSYCSRGCQARDWRMGHIRNCVPTVRFLNNNDGGS</sequence>
<dbReference type="GO" id="GO:0008270">
    <property type="term" value="F:zinc ion binding"/>
    <property type="evidence" value="ECO:0007669"/>
    <property type="project" value="UniProtKB-KW"/>
</dbReference>
<dbReference type="InterPro" id="IPR044508">
    <property type="entry name" value="At5g50450/At1g67340-like"/>
</dbReference>
<dbReference type="PANTHER" id="PTHR46758:SF15">
    <property type="entry name" value="F-BOX DOMAIN, ZINC FINGER, MYND-TYPE, TETRATRICOPEPTIDE-LIKE HELICAL DOMAIN PROTEIN-RELATED"/>
    <property type="match status" value="1"/>
</dbReference>
<dbReference type="PROSITE" id="PS50865">
    <property type="entry name" value="ZF_MYND_2"/>
    <property type="match status" value="1"/>
</dbReference>
<keyword evidence="3" id="KW-0862">Zinc</keyword>
<dbReference type="PANTHER" id="PTHR46758">
    <property type="entry name" value="MYND DOMAIN-CONTAINING"/>
    <property type="match status" value="1"/>
</dbReference>
<dbReference type="Gene3D" id="1.25.40.10">
    <property type="entry name" value="Tetratricopeptide repeat domain"/>
    <property type="match status" value="1"/>
</dbReference>
<dbReference type="InterPro" id="IPR002893">
    <property type="entry name" value="Znf_MYND"/>
</dbReference>
<dbReference type="InterPro" id="IPR057136">
    <property type="entry name" value="At2g35280_TPR_dom"/>
</dbReference>
<comment type="caution">
    <text evidence="7">The sequence shown here is derived from an EMBL/GenBank/DDBJ whole genome shotgun (WGS) entry which is preliminary data.</text>
</comment>
<dbReference type="Pfam" id="PF23310">
    <property type="entry name" value="TPR_27"/>
    <property type="match status" value="1"/>
</dbReference>
<dbReference type="FunFam" id="6.10.140.2220:FF:000033">
    <property type="entry name" value="Predicted protein"/>
    <property type="match status" value="1"/>
</dbReference>
<evidence type="ECO:0000259" key="6">
    <source>
        <dbReference type="PROSITE" id="PS50865"/>
    </source>
</evidence>